<organism evidence="1 2">
    <name type="scientific">Cryptococcus depauperatus CBS 7841</name>
    <dbReference type="NCBI Taxonomy" id="1295531"/>
    <lineage>
        <taxon>Eukaryota</taxon>
        <taxon>Fungi</taxon>
        <taxon>Dikarya</taxon>
        <taxon>Basidiomycota</taxon>
        <taxon>Agaricomycotina</taxon>
        <taxon>Tremellomycetes</taxon>
        <taxon>Tremellales</taxon>
        <taxon>Cryptococcaceae</taxon>
        <taxon>Cryptococcus</taxon>
    </lineage>
</organism>
<reference evidence="1" key="3">
    <citation type="submission" date="2024-01" db="EMBL/GenBank/DDBJ databases">
        <authorList>
            <person name="Coelho M.A."/>
            <person name="David-Palma M."/>
            <person name="Shea T."/>
            <person name="Sun S."/>
            <person name="Cuomo C.A."/>
            <person name="Heitman J."/>
        </authorList>
    </citation>
    <scope>NUCLEOTIDE SEQUENCE</scope>
    <source>
        <strain evidence="1">CBS 7841</strain>
    </source>
</reference>
<protein>
    <submittedName>
        <fullName evidence="1">Uncharacterized protein</fullName>
    </submittedName>
</protein>
<accession>A0AAJ8JPY0</accession>
<evidence type="ECO:0000313" key="2">
    <source>
        <dbReference type="Proteomes" id="UP000094043"/>
    </source>
</evidence>
<dbReference type="RefSeq" id="XP_066066947.1">
    <property type="nucleotide sequence ID" value="XM_066210850.1"/>
</dbReference>
<name>A0AAJ8JPY0_9TREE</name>
<dbReference type="GeneID" id="91085621"/>
<dbReference type="EMBL" id="CP143785">
    <property type="protein sequence ID" value="WVN86247.1"/>
    <property type="molecule type" value="Genomic_DNA"/>
</dbReference>
<gene>
    <name evidence="1" type="ORF">L203_101408</name>
</gene>
<sequence length="84" mass="9337">MANNFFGVGIGKPNETLDVTTRLINIQRNNDTLILTESCCANAQYQKSSGIPPKHLRMAFPPLCHLERQRIAIKCYTASLTACL</sequence>
<proteinExistence type="predicted"/>
<evidence type="ECO:0000313" key="1">
    <source>
        <dbReference type="EMBL" id="WVN86247.1"/>
    </source>
</evidence>
<reference evidence="1" key="2">
    <citation type="journal article" date="2022" name="Elife">
        <title>Obligate sexual reproduction of a homothallic fungus closely related to the Cryptococcus pathogenic species complex.</title>
        <authorList>
            <person name="Passer A.R."/>
            <person name="Clancey S.A."/>
            <person name="Shea T."/>
            <person name="David-Palma M."/>
            <person name="Averette A.F."/>
            <person name="Boekhout T."/>
            <person name="Porcel B.M."/>
            <person name="Nowrousian M."/>
            <person name="Cuomo C.A."/>
            <person name="Sun S."/>
            <person name="Heitman J."/>
            <person name="Coelho M.A."/>
        </authorList>
    </citation>
    <scope>NUCLEOTIDE SEQUENCE</scope>
    <source>
        <strain evidence="1">CBS 7841</strain>
    </source>
</reference>
<dbReference type="Proteomes" id="UP000094043">
    <property type="component" value="Chromosome 2"/>
</dbReference>
<reference evidence="1" key="1">
    <citation type="submission" date="2016-06" db="EMBL/GenBank/DDBJ databases">
        <authorList>
            <person name="Cuomo C."/>
            <person name="Litvintseva A."/>
            <person name="Heitman J."/>
            <person name="Chen Y."/>
            <person name="Sun S."/>
            <person name="Springer D."/>
            <person name="Dromer F."/>
            <person name="Young S."/>
            <person name="Zeng Q."/>
            <person name="Chapman S."/>
            <person name="Gujja S."/>
            <person name="Saif S."/>
            <person name="Birren B."/>
        </authorList>
    </citation>
    <scope>NUCLEOTIDE SEQUENCE</scope>
    <source>
        <strain evidence="1">CBS 7841</strain>
    </source>
</reference>
<keyword evidence="2" id="KW-1185">Reference proteome</keyword>
<dbReference type="KEGG" id="cdep:91085621"/>
<dbReference type="AlphaFoldDB" id="A0AAJ8JPY0"/>